<dbReference type="GO" id="GO:0051117">
    <property type="term" value="F:ATPase binding"/>
    <property type="evidence" value="ECO:0007669"/>
    <property type="project" value="TreeGrafter"/>
</dbReference>
<dbReference type="GO" id="GO:0004176">
    <property type="term" value="F:ATP-dependent peptidase activity"/>
    <property type="evidence" value="ECO:0007669"/>
    <property type="project" value="InterPro"/>
</dbReference>
<dbReference type="PRINTS" id="PR00127">
    <property type="entry name" value="CLPPROTEASEP"/>
</dbReference>
<dbReference type="EMBL" id="BK032577">
    <property type="protein sequence ID" value="DAF48892.1"/>
    <property type="molecule type" value="Genomic_DNA"/>
</dbReference>
<proteinExistence type="inferred from homology"/>
<protein>
    <recommendedName>
        <fullName evidence="3">ATP-dependent Clp protease proteolytic subunit</fullName>
    </recommendedName>
</protein>
<evidence type="ECO:0000313" key="2">
    <source>
        <dbReference type="EMBL" id="DAF48892.1"/>
    </source>
</evidence>
<dbReference type="GO" id="GO:0006515">
    <property type="term" value="P:protein quality control for misfolded or incompletely synthesized proteins"/>
    <property type="evidence" value="ECO:0007669"/>
    <property type="project" value="TreeGrafter"/>
</dbReference>
<dbReference type="Gene3D" id="3.90.226.10">
    <property type="entry name" value="2-enoyl-CoA Hydratase, Chain A, domain 1"/>
    <property type="match status" value="1"/>
</dbReference>
<dbReference type="InterPro" id="IPR001907">
    <property type="entry name" value="ClpP"/>
</dbReference>
<reference evidence="2" key="1">
    <citation type="journal article" date="2021" name="Proc. Natl. Acad. Sci. U.S.A.">
        <title>A Catalog of Tens of Thousands of Viruses from Human Metagenomes Reveals Hidden Associations with Chronic Diseases.</title>
        <authorList>
            <person name="Tisza M.J."/>
            <person name="Buck C.B."/>
        </authorList>
    </citation>
    <scope>NUCLEOTIDE SEQUENCE</scope>
    <source>
        <strain evidence="2">Ctnpt50</strain>
    </source>
</reference>
<evidence type="ECO:0000256" key="1">
    <source>
        <dbReference type="ARBA" id="ARBA00007039"/>
    </source>
</evidence>
<evidence type="ECO:0008006" key="3">
    <source>
        <dbReference type="Google" id="ProtNLM"/>
    </source>
</evidence>
<accession>A0A8S5SCY2</accession>
<dbReference type="InterPro" id="IPR023562">
    <property type="entry name" value="ClpP/TepA"/>
</dbReference>
<sequence length="213" mass="24004">MLLENLGIVIPKNVENLQLPDPDLLHQYEDEEARRIYLEGAIGTEDDPMNDNSIGIVKRILRYNREDRGLPLEERKPIMLYIDSPGGDVTGALVLCHIIMMSKTPVYTVNMCACFSASGVILACGHKRYALKGSSVLIHSGSTYLGGTREQADSAKKFVDKSDKKFNDILFKQTKIDQKTYRSKAPKDWFLDDEECLKYGIVDEIVEDIDSIL</sequence>
<dbReference type="InterPro" id="IPR029045">
    <property type="entry name" value="ClpP/crotonase-like_dom_sf"/>
</dbReference>
<dbReference type="PANTHER" id="PTHR10381:SF11">
    <property type="entry name" value="ATP-DEPENDENT CLP PROTEASE PROTEOLYTIC SUBUNIT, MITOCHONDRIAL"/>
    <property type="match status" value="1"/>
</dbReference>
<dbReference type="GO" id="GO:0004252">
    <property type="term" value="F:serine-type endopeptidase activity"/>
    <property type="evidence" value="ECO:0007669"/>
    <property type="project" value="InterPro"/>
</dbReference>
<comment type="similarity">
    <text evidence="1">Belongs to the peptidase S14 family.</text>
</comment>
<name>A0A8S5SCY2_9CAUD</name>
<dbReference type="GO" id="GO:0009368">
    <property type="term" value="C:endopeptidase Clp complex"/>
    <property type="evidence" value="ECO:0007669"/>
    <property type="project" value="TreeGrafter"/>
</dbReference>
<organism evidence="2">
    <name type="scientific">Siphoviridae sp. ctnpt50</name>
    <dbReference type="NCBI Taxonomy" id="2827941"/>
    <lineage>
        <taxon>Viruses</taxon>
        <taxon>Duplodnaviria</taxon>
        <taxon>Heunggongvirae</taxon>
        <taxon>Uroviricota</taxon>
        <taxon>Caudoviricetes</taxon>
    </lineage>
</organism>
<dbReference type="SUPFAM" id="SSF52096">
    <property type="entry name" value="ClpP/crotonase"/>
    <property type="match status" value="1"/>
</dbReference>
<dbReference type="PANTHER" id="PTHR10381">
    <property type="entry name" value="ATP-DEPENDENT CLP PROTEASE PROTEOLYTIC SUBUNIT"/>
    <property type="match status" value="1"/>
</dbReference>
<dbReference type="Pfam" id="PF00574">
    <property type="entry name" value="CLP_protease"/>
    <property type="match status" value="1"/>
</dbReference>